<keyword evidence="2" id="KW-0645">Protease</keyword>
<dbReference type="CDD" id="cd21112">
    <property type="entry name" value="alphaLP-like"/>
    <property type="match status" value="1"/>
</dbReference>
<evidence type="ECO:0000259" key="9">
    <source>
        <dbReference type="Pfam" id="PF00089"/>
    </source>
</evidence>
<dbReference type="InterPro" id="IPR043504">
    <property type="entry name" value="Peptidase_S1_PA_chymotrypsin"/>
</dbReference>
<dbReference type="Proteomes" id="UP001596222">
    <property type="component" value="Unassembled WGS sequence"/>
</dbReference>
<accession>A0ABW0A8Z5</accession>
<feature type="chain" id="PRO_5047539877" evidence="8">
    <location>
        <begin position="22"/>
        <end position="360"/>
    </location>
</feature>
<dbReference type="Gene3D" id="2.40.10.10">
    <property type="entry name" value="Trypsin-like serine proteases"/>
    <property type="match status" value="2"/>
</dbReference>
<keyword evidence="5" id="KW-0720">Serine protease</keyword>
<dbReference type="RefSeq" id="WP_382047961.1">
    <property type="nucleotide sequence ID" value="NZ_JBHSKJ010000019.1"/>
</dbReference>
<dbReference type="EMBL" id="JBHSKJ010000019">
    <property type="protein sequence ID" value="MFC5148517.1"/>
    <property type="molecule type" value="Genomic_DNA"/>
</dbReference>
<evidence type="ECO:0000259" key="10">
    <source>
        <dbReference type="Pfam" id="PF02983"/>
    </source>
</evidence>
<gene>
    <name evidence="11" type="ORF">ACFPP6_28010</name>
</gene>
<keyword evidence="6" id="KW-0865">Zymogen</keyword>
<comment type="similarity">
    <text evidence="1">Belongs to the peptidase S1 family.</text>
</comment>
<keyword evidence="3 8" id="KW-0732">Signal</keyword>
<dbReference type="InterPro" id="IPR001254">
    <property type="entry name" value="Trypsin_dom"/>
</dbReference>
<evidence type="ECO:0000256" key="2">
    <source>
        <dbReference type="ARBA" id="ARBA00022670"/>
    </source>
</evidence>
<proteinExistence type="inferred from homology"/>
<dbReference type="Pfam" id="PF00089">
    <property type="entry name" value="Trypsin"/>
    <property type="match status" value="1"/>
</dbReference>
<comment type="caution">
    <text evidence="11">The sequence shown here is derived from an EMBL/GenBank/DDBJ whole genome shotgun (WGS) entry which is preliminary data.</text>
</comment>
<evidence type="ECO:0000256" key="3">
    <source>
        <dbReference type="ARBA" id="ARBA00022729"/>
    </source>
</evidence>
<sequence>MKRRWISVRAALAAAATAALAAVTLSPQQAGASPAPAPALSASDAAAVARALPAGPEDATAGSYYDSTLGRLIVNITDGKVAALVRAAGGEPRAVRNTRAELDSAKATLDAGEAIPGTTWGTDPTLNRVVVTADPTVTGAKLERLKKSVGSLGDAVLVKRTSAKLTRYLAGGDAIFGSTHRCSLGFNVKRAGRPDGFVTAGHCGKAESAWHAGNGGPQVATTENAVFPVHDYALAVYPATGAVDHPSAVNLYNGTSQTVTAVRDAVVNETVRRSGSTTGVKNGTVRRTGVTVNYPEGQVTGLTETTACAEPGDSGGSFFSGGDALGILSGGSGDCTRGGMTYFQPLPPVLAAYNATLGGS</sequence>
<dbReference type="InterPro" id="IPR006311">
    <property type="entry name" value="TAT_signal"/>
</dbReference>
<reference evidence="12" key="1">
    <citation type="journal article" date="2019" name="Int. J. Syst. Evol. Microbiol.">
        <title>The Global Catalogue of Microorganisms (GCM) 10K type strain sequencing project: providing services to taxonomists for standard genome sequencing and annotation.</title>
        <authorList>
            <consortium name="The Broad Institute Genomics Platform"/>
            <consortium name="The Broad Institute Genome Sequencing Center for Infectious Disease"/>
            <person name="Wu L."/>
            <person name="Ma J."/>
        </authorList>
    </citation>
    <scope>NUCLEOTIDE SEQUENCE [LARGE SCALE GENOMIC DNA]</scope>
    <source>
        <strain evidence="12">CGMCC 4.1641</strain>
    </source>
</reference>
<protein>
    <submittedName>
        <fullName evidence="11">S1 family peptidase</fullName>
    </submittedName>
</protein>
<dbReference type="Pfam" id="PF02983">
    <property type="entry name" value="Pro_Al_protease"/>
    <property type="match status" value="1"/>
</dbReference>
<evidence type="ECO:0000313" key="12">
    <source>
        <dbReference type="Proteomes" id="UP001596222"/>
    </source>
</evidence>
<keyword evidence="4" id="KW-0378">Hydrolase</keyword>
<feature type="signal peptide" evidence="8">
    <location>
        <begin position="1"/>
        <end position="21"/>
    </location>
</feature>
<dbReference type="PIRSF" id="PIRSF001134">
    <property type="entry name" value="Streptogrisin"/>
    <property type="match status" value="1"/>
</dbReference>
<evidence type="ECO:0000313" key="11">
    <source>
        <dbReference type="EMBL" id="MFC5148517.1"/>
    </source>
</evidence>
<dbReference type="SUPFAM" id="SSF50494">
    <property type="entry name" value="Trypsin-like serine proteases"/>
    <property type="match status" value="1"/>
</dbReference>
<dbReference type="InterPro" id="IPR009003">
    <property type="entry name" value="Peptidase_S1_PA"/>
</dbReference>
<name>A0ABW0A8Z5_9ACTN</name>
<dbReference type="InterPro" id="IPR004236">
    <property type="entry name" value="Pept_S1_alpha_lytic"/>
</dbReference>
<keyword evidence="7" id="KW-1015">Disulfide bond</keyword>
<evidence type="ECO:0000256" key="5">
    <source>
        <dbReference type="ARBA" id="ARBA00022825"/>
    </source>
</evidence>
<dbReference type="PROSITE" id="PS51318">
    <property type="entry name" value="TAT"/>
    <property type="match status" value="1"/>
</dbReference>
<evidence type="ECO:0000256" key="7">
    <source>
        <dbReference type="ARBA" id="ARBA00023157"/>
    </source>
</evidence>
<organism evidence="11 12">
    <name type="scientific">Streptomyces aureoversilis</name>
    <dbReference type="NCBI Taxonomy" id="67277"/>
    <lineage>
        <taxon>Bacteria</taxon>
        <taxon>Bacillati</taxon>
        <taxon>Actinomycetota</taxon>
        <taxon>Actinomycetes</taxon>
        <taxon>Kitasatosporales</taxon>
        <taxon>Streptomycetaceae</taxon>
        <taxon>Streptomyces</taxon>
    </lineage>
</organism>
<evidence type="ECO:0000256" key="8">
    <source>
        <dbReference type="SAM" id="SignalP"/>
    </source>
</evidence>
<keyword evidence="12" id="KW-1185">Reference proteome</keyword>
<feature type="domain" description="Peptidase S1A alpha-lytic prodomain" evidence="10">
    <location>
        <begin position="99"/>
        <end position="152"/>
    </location>
</feature>
<evidence type="ECO:0000256" key="6">
    <source>
        <dbReference type="ARBA" id="ARBA00023145"/>
    </source>
</evidence>
<evidence type="ECO:0000256" key="4">
    <source>
        <dbReference type="ARBA" id="ARBA00022801"/>
    </source>
</evidence>
<dbReference type="InterPro" id="IPR001316">
    <property type="entry name" value="Pept_S1A_streptogrisin"/>
</dbReference>
<dbReference type="PRINTS" id="PR00861">
    <property type="entry name" value="ALYTICPTASE"/>
</dbReference>
<evidence type="ECO:0000256" key="1">
    <source>
        <dbReference type="ARBA" id="ARBA00007664"/>
    </source>
</evidence>
<feature type="domain" description="Peptidase S1" evidence="9">
    <location>
        <begin position="195"/>
        <end position="345"/>
    </location>
</feature>